<organism evidence="2 3">
    <name type="scientific">Microbacterium trichothecenolyticum</name>
    <name type="common">Aureobacterium trichothecenolyticum</name>
    <dbReference type="NCBI Taxonomy" id="69370"/>
    <lineage>
        <taxon>Bacteria</taxon>
        <taxon>Bacillati</taxon>
        <taxon>Actinomycetota</taxon>
        <taxon>Actinomycetes</taxon>
        <taxon>Micrococcales</taxon>
        <taxon>Microbacteriaceae</taxon>
        <taxon>Microbacterium</taxon>
    </lineage>
</organism>
<reference evidence="2 3" key="1">
    <citation type="submission" date="2015-02" db="EMBL/GenBank/DDBJ databases">
        <title>Draft genome sequences of ten Microbacterium spp. with emphasis on heavy metal contaminated environments.</title>
        <authorList>
            <person name="Corretto E."/>
        </authorList>
    </citation>
    <scope>NUCLEOTIDE SEQUENCE [LARGE SCALE GENOMIC DNA]</scope>
    <source>
        <strain evidence="2 3">DSM 8608</strain>
    </source>
</reference>
<accession>A0A0M2HC00</accession>
<evidence type="ECO:0000256" key="1">
    <source>
        <dbReference type="SAM" id="Phobius"/>
    </source>
</evidence>
<keyword evidence="1" id="KW-0812">Transmembrane</keyword>
<feature type="transmembrane region" description="Helical" evidence="1">
    <location>
        <begin position="36"/>
        <end position="58"/>
    </location>
</feature>
<proteinExistence type="predicted"/>
<dbReference type="AlphaFoldDB" id="A0A0M2HC00"/>
<dbReference type="PATRIC" id="fig|69370.6.peg.2905"/>
<keyword evidence="3" id="KW-1185">Reference proteome</keyword>
<dbReference type="Proteomes" id="UP000034098">
    <property type="component" value="Unassembled WGS sequence"/>
</dbReference>
<dbReference type="RefSeq" id="WP_045300466.1">
    <property type="nucleotide sequence ID" value="NZ_JYJA01000037.1"/>
</dbReference>
<gene>
    <name evidence="2" type="ORF">RS82_02858</name>
</gene>
<evidence type="ECO:0000313" key="3">
    <source>
        <dbReference type="Proteomes" id="UP000034098"/>
    </source>
</evidence>
<dbReference type="EMBL" id="JYJA01000037">
    <property type="protein sequence ID" value="KJL41628.1"/>
    <property type="molecule type" value="Genomic_DNA"/>
</dbReference>
<evidence type="ECO:0000313" key="2">
    <source>
        <dbReference type="EMBL" id="KJL41628.1"/>
    </source>
</evidence>
<name>A0A0M2HC00_MICTR</name>
<keyword evidence="1" id="KW-1133">Transmembrane helix</keyword>
<sequence>METKSVGALAACVAGLAVVLCVLSVALELPTAVEIAMITGALALLASAGGLIGAAVVAQKKSGA</sequence>
<keyword evidence="1" id="KW-0472">Membrane</keyword>
<protein>
    <submittedName>
        <fullName evidence="2">Uncharacterized protein</fullName>
    </submittedName>
</protein>
<comment type="caution">
    <text evidence="2">The sequence shown here is derived from an EMBL/GenBank/DDBJ whole genome shotgun (WGS) entry which is preliminary data.</text>
</comment>